<name>A0ABT0ZWR9_9PSEU</name>
<dbReference type="InterPro" id="IPR011008">
    <property type="entry name" value="Dimeric_a/b-barrel"/>
</dbReference>
<gene>
    <name evidence="1" type="ORF">KDL28_08910</name>
</gene>
<dbReference type="Proteomes" id="UP001165283">
    <property type="component" value="Unassembled WGS sequence"/>
</dbReference>
<sequence>MPTLPWTTVDAATTTGGEPLVMASRFRLRSFRDVPPFLRDAMRVRTLVRRSPGALGVSLVARPLRREFATLSAWRDRESLDAMVRAEPHRSVMARYRAAMADSRFVFYAPAEYPPTWEEARAKLA</sequence>
<evidence type="ECO:0000313" key="2">
    <source>
        <dbReference type="Proteomes" id="UP001165283"/>
    </source>
</evidence>
<protein>
    <recommendedName>
        <fullName evidence="3">DUF3291 domain-containing protein</fullName>
    </recommendedName>
</protein>
<dbReference type="SUPFAM" id="SSF54909">
    <property type="entry name" value="Dimeric alpha+beta barrel"/>
    <property type="match status" value="1"/>
</dbReference>
<comment type="caution">
    <text evidence="1">The sequence shown here is derived from an EMBL/GenBank/DDBJ whole genome shotgun (WGS) entry which is preliminary data.</text>
</comment>
<keyword evidence="2" id="KW-1185">Reference proteome</keyword>
<dbReference type="EMBL" id="JAGSOV010000019">
    <property type="protein sequence ID" value="MCO1655171.1"/>
    <property type="molecule type" value="Genomic_DNA"/>
</dbReference>
<proteinExistence type="predicted"/>
<evidence type="ECO:0008006" key="3">
    <source>
        <dbReference type="Google" id="ProtNLM"/>
    </source>
</evidence>
<accession>A0ABT0ZWR9</accession>
<dbReference type="Gene3D" id="3.30.70.100">
    <property type="match status" value="1"/>
</dbReference>
<organism evidence="1 2">
    <name type="scientific">Pseudonocardia humida</name>
    <dbReference type="NCBI Taxonomy" id="2800819"/>
    <lineage>
        <taxon>Bacteria</taxon>
        <taxon>Bacillati</taxon>
        <taxon>Actinomycetota</taxon>
        <taxon>Actinomycetes</taxon>
        <taxon>Pseudonocardiales</taxon>
        <taxon>Pseudonocardiaceae</taxon>
        <taxon>Pseudonocardia</taxon>
    </lineage>
</organism>
<dbReference type="RefSeq" id="WP_252436943.1">
    <property type="nucleotide sequence ID" value="NZ_JAGSOV010000019.1"/>
</dbReference>
<evidence type="ECO:0000313" key="1">
    <source>
        <dbReference type="EMBL" id="MCO1655171.1"/>
    </source>
</evidence>
<reference evidence="1" key="1">
    <citation type="submission" date="2021-04" db="EMBL/GenBank/DDBJ databases">
        <title>Pseudonocardia sp. nov., isolated from sandy soil of mangrove forest.</title>
        <authorList>
            <person name="Zan Z."/>
            <person name="Huang R."/>
            <person name="Liu W."/>
        </authorList>
    </citation>
    <scope>NUCLEOTIDE SEQUENCE</scope>
    <source>
        <strain evidence="1">S2-4</strain>
    </source>
</reference>